<name>A0A3B0W9Q1_9ZZZZ</name>
<dbReference type="Pfam" id="PF13098">
    <property type="entry name" value="Thioredoxin_2"/>
    <property type="match status" value="1"/>
</dbReference>
<gene>
    <name evidence="2" type="ORF">MNBD_GAMMA04-252</name>
</gene>
<feature type="domain" description="Thioredoxin-like fold" evidence="1">
    <location>
        <begin position="52"/>
        <end position="140"/>
    </location>
</feature>
<dbReference type="SUPFAM" id="SSF52833">
    <property type="entry name" value="Thioredoxin-like"/>
    <property type="match status" value="1"/>
</dbReference>
<reference evidence="2" key="1">
    <citation type="submission" date="2018-06" db="EMBL/GenBank/DDBJ databases">
        <authorList>
            <person name="Zhirakovskaya E."/>
        </authorList>
    </citation>
    <scope>NUCLEOTIDE SEQUENCE</scope>
</reference>
<dbReference type="EMBL" id="UOFB01000114">
    <property type="protein sequence ID" value="VAW46049.1"/>
    <property type="molecule type" value="Genomic_DNA"/>
</dbReference>
<sequence length="191" mass="21336">MNALFPPPLFALLFFCVFTWGQAVAQSKTDVPQHAYFKEVVNLQALGELSHKKQLPILLMFGAKSCEYCNLLIQEVLEPMALSGLYDGKVMLMRHVGVDEPSPIPSWTGALLKKSQWAYALDADLTPTVLFVNGRGEEVAPRIIGVPEIILYSGLIHQHLNMAYQNMGLEKHIPATPELLYLQTNNNSRTK</sequence>
<organism evidence="2">
    <name type="scientific">hydrothermal vent metagenome</name>
    <dbReference type="NCBI Taxonomy" id="652676"/>
    <lineage>
        <taxon>unclassified sequences</taxon>
        <taxon>metagenomes</taxon>
        <taxon>ecological metagenomes</taxon>
    </lineage>
</organism>
<evidence type="ECO:0000259" key="1">
    <source>
        <dbReference type="Pfam" id="PF13098"/>
    </source>
</evidence>
<proteinExistence type="predicted"/>
<dbReference type="AlphaFoldDB" id="A0A3B0W9Q1"/>
<dbReference type="InterPro" id="IPR036249">
    <property type="entry name" value="Thioredoxin-like_sf"/>
</dbReference>
<dbReference type="Gene3D" id="3.40.30.10">
    <property type="entry name" value="Glutaredoxin"/>
    <property type="match status" value="1"/>
</dbReference>
<dbReference type="InterPro" id="IPR012336">
    <property type="entry name" value="Thioredoxin-like_fold"/>
</dbReference>
<accession>A0A3B0W9Q1</accession>
<protein>
    <recommendedName>
        <fullName evidence="1">Thioredoxin-like fold domain-containing protein</fullName>
    </recommendedName>
</protein>
<evidence type="ECO:0000313" key="2">
    <source>
        <dbReference type="EMBL" id="VAW46049.1"/>
    </source>
</evidence>